<dbReference type="SUPFAM" id="SSF52402">
    <property type="entry name" value="Adenine nucleotide alpha hydrolases-like"/>
    <property type="match status" value="2"/>
</dbReference>
<dbReference type="RefSeq" id="WP_201102916.1">
    <property type="nucleotide sequence ID" value="NZ_CP067977.1"/>
</dbReference>
<accession>A0ABX7BMQ5</accession>
<organism evidence="3 4">
    <name type="scientific">Brevundimonas vitisensis</name>
    <dbReference type="NCBI Taxonomy" id="2800818"/>
    <lineage>
        <taxon>Bacteria</taxon>
        <taxon>Pseudomonadati</taxon>
        <taxon>Pseudomonadota</taxon>
        <taxon>Alphaproteobacteria</taxon>
        <taxon>Caulobacterales</taxon>
        <taxon>Caulobacteraceae</taxon>
        <taxon>Brevundimonas</taxon>
    </lineage>
</organism>
<evidence type="ECO:0000313" key="3">
    <source>
        <dbReference type="EMBL" id="QQQ18546.1"/>
    </source>
</evidence>
<dbReference type="PRINTS" id="PR01438">
    <property type="entry name" value="UNVRSLSTRESS"/>
</dbReference>
<dbReference type="InterPro" id="IPR006015">
    <property type="entry name" value="Universal_stress_UspA"/>
</dbReference>
<dbReference type="EMBL" id="CP067977">
    <property type="protein sequence ID" value="QQQ18546.1"/>
    <property type="molecule type" value="Genomic_DNA"/>
</dbReference>
<dbReference type="InterPro" id="IPR006016">
    <property type="entry name" value="UspA"/>
</dbReference>
<name>A0ABX7BMQ5_9CAUL</name>
<sequence>MELKTLLVAVDADAASDARLGMACRMAKALEARLIGVGAGETIPTTLADPYLGGGLFTGTLETFRDLVNEELETLRSRFEVAAAAHDIEAIWRGRPGAPVDVVVEEAACADLVLAGRRNPLCDARAADPGDLIVRVGRPVLVVPPVPSGEVIGGRALVAWSRSREARLAIAGALPLLRLAREVKLVTVTSEPATADVGQALEAQVDWLQTHGVSASATSKASLQETGDELLDLAADMDADLLVAGGYGHSRVQEWVMGGVTRTLLSHGNVSVLFAH</sequence>
<dbReference type="PANTHER" id="PTHR46268:SF15">
    <property type="entry name" value="UNIVERSAL STRESS PROTEIN HP_0031"/>
    <property type="match status" value="1"/>
</dbReference>
<dbReference type="Proteomes" id="UP000595448">
    <property type="component" value="Chromosome"/>
</dbReference>
<dbReference type="Pfam" id="PF00582">
    <property type="entry name" value="Usp"/>
    <property type="match status" value="1"/>
</dbReference>
<dbReference type="CDD" id="cd00293">
    <property type="entry name" value="USP-like"/>
    <property type="match status" value="1"/>
</dbReference>
<evidence type="ECO:0000256" key="1">
    <source>
        <dbReference type="ARBA" id="ARBA00008791"/>
    </source>
</evidence>
<comment type="similarity">
    <text evidence="1">Belongs to the universal stress protein A family.</text>
</comment>
<gene>
    <name evidence="3" type="ORF">JIP62_14870</name>
</gene>
<proteinExistence type="inferred from homology"/>
<evidence type="ECO:0000259" key="2">
    <source>
        <dbReference type="Pfam" id="PF00582"/>
    </source>
</evidence>
<dbReference type="PANTHER" id="PTHR46268">
    <property type="entry name" value="STRESS RESPONSE PROTEIN NHAX"/>
    <property type="match status" value="1"/>
</dbReference>
<feature type="domain" description="UspA" evidence="2">
    <location>
        <begin position="160"/>
        <end position="274"/>
    </location>
</feature>
<keyword evidence="4" id="KW-1185">Reference proteome</keyword>
<evidence type="ECO:0000313" key="4">
    <source>
        <dbReference type="Proteomes" id="UP000595448"/>
    </source>
</evidence>
<protein>
    <submittedName>
        <fullName evidence="3">Universal stress protein</fullName>
    </submittedName>
</protein>
<dbReference type="Gene3D" id="3.40.50.12370">
    <property type="match status" value="1"/>
</dbReference>
<reference evidence="3 4" key="1">
    <citation type="submission" date="2021-01" db="EMBL/GenBank/DDBJ databases">
        <title>Brevundimonas vitis sp. nov., an bacterium isolated from grape (Vitis vinifera).</title>
        <authorList>
            <person name="Jiang L."/>
            <person name="Lee J."/>
        </authorList>
    </citation>
    <scope>NUCLEOTIDE SEQUENCE [LARGE SCALE GENOMIC DNA]</scope>
    <source>
        <strain evidence="3 4">GRTSA-9</strain>
    </source>
</reference>